<keyword evidence="3" id="KW-1133">Transmembrane helix</keyword>
<keyword evidence="3" id="KW-0812">Transmembrane</keyword>
<comment type="similarity">
    <text evidence="1">Belongs to the AB hydrolase superfamily. AB hydrolase 4 family.</text>
</comment>
<evidence type="ECO:0000313" key="7">
    <source>
        <dbReference type="Proteomes" id="UP000594638"/>
    </source>
</evidence>
<dbReference type="Gene3D" id="3.40.50.1820">
    <property type="entry name" value="alpha/beta hydrolase"/>
    <property type="match status" value="1"/>
</dbReference>
<dbReference type="GO" id="GO:0080120">
    <property type="term" value="P:CAAX-box protein maturation"/>
    <property type="evidence" value="ECO:0007669"/>
    <property type="project" value="UniProtKB-ARBA"/>
</dbReference>
<dbReference type="GO" id="GO:0034338">
    <property type="term" value="F:short-chain carboxylesterase activity"/>
    <property type="evidence" value="ECO:0007669"/>
    <property type="project" value="TreeGrafter"/>
</dbReference>
<feature type="transmembrane region" description="Helical" evidence="3">
    <location>
        <begin position="1636"/>
        <end position="1656"/>
    </location>
</feature>
<feature type="compositionally biased region" description="Basic and acidic residues" evidence="2">
    <location>
        <begin position="1008"/>
        <end position="1019"/>
    </location>
</feature>
<name>A0A8S0RK46_OLEEU</name>
<dbReference type="PANTHER" id="PTHR10794">
    <property type="entry name" value="ABHYDROLASE DOMAIN-CONTAINING PROTEIN"/>
    <property type="match status" value="1"/>
</dbReference>
<keyword evidence="3" id="KW-0472">Membrane</keyword>
<accession>A0A8S0RK46</accession>
<feature type="compositionally biased region" description="Polar residues" evidence="2">
    <location>
        <begin position="747"/>
        <end position="758"/>
    </location>
</feature>
<feature type="transmembrane region" description="Helical" evidence="3">
    <location>
        <begin position="1779"/>
        <end position="1799"/>
    </location>
</feature>
<feature type="region of interest" description="Disordered" evidence="2">
    <location>
        <begin position="672"/>
        <end position="927"/>
    </location>
</feature>
<dbReference type="GO" id="GO:0047372">
    <property type="term" value="F:monoacylglycerol lipase activity"/>
    <property type="evidence" value="ECO:0007669"/>
    <property type="project" value="TreeGrafter"/>
</dbReference>
<dbReference type="EMBL" id="CACTIH010003635">
    <property type="protein sequence ID" value="CAA2979847.1"/>
    <property type="molecule type" value="Genomic_DNA"/>
</dbReference>
<dbReference type="InterPro" id="IPR050960">
    <property type="entry name" value="AB_hydrolase_4_sf"/>
</dbReference>
<dbReference type="SUPFAM" id="SSF53474">
    <property type="entry name" value="alpha/beta-Hydrolases"/>
    <property type="match status" value="1"/>
</dbReference>
<feature type="transmembrane region" description="Helical" evidence="3">
    <location>
        <begin position="1676"/>
        <end position="1694"/>
    </location>
</feature>
<feature type="compositionally biased region" description="Polar residues" evidence="2">
    <location>
        <begin position="840"/>
        <end position="849"/>
    </location>
</feature>
<feature type="compositionally biased region" description="Basic and acidic residues" evidence="2">
    <location>
        <begin position="850"/>
        <end position="866"/>
    </location>
</feature>
<feature type="compositionally biased region" description="Polar residues" evidence="2">
    <location>
        <begin position="710"/>
        <end position="734"/>
    </location>
</feature>
<dbReference type="InterPro" id="IPR003675">
    <property type="entry name" value="Rce1/LyrA-like_dom"/>
</dbReference>
<evidence type="ECO:0000256" key="3">
    <source>
        <dbReference type="SAM" id="Phobius"/>
    </source>
</evidence>
<feature type="compositionally biased region" description="Basic and acidic residues" evidence="2">
    <location>
        <begin position="528"/>
        <end position="537"/>
    </location>
</feature>
<feature type="transmembrane region" description="Helical" evidence="3">
    <location>
        <begin position="1510"/>
        <end position="1532"/>
    </location>
</feature>
<dbReference type="Gramene" id="OE9A050696T3">
    <property type="protein sequence ID" value="OE9A050696C3"/>
    <property type="gene ID" value="OE9A050696"/>
</dbReference>
<evidence type="ECO:0008006" key="8">
    <source>
        <dbReference type="Google" id="ProtNLM"/>
    </source>
</evidence>
<feature type="region of interest" description="Disordered" evidence="2">
    <location>
        <begin position="506"/>
        <end position="537"/>
    </location>
</feature>
<reference evidence="6 7" key="1">
    <citation type="submission" date="2019-12" db="EMBL/GenBank/DDBJ databases">
        <authorList>
            <person name="Alioto T."/>
            <person name="Alioto T."/>
            <person name="Gomez Garrido J."/>
        </authorList>
    </citation>
    <scope>NUCLEOTIDE SEQUENCE [LARGE SCALE GENOMIC DNA]</scope>
</reference>
<dbReference type="InterPro" id="IPR056652">
    <property type="entry name" value="DUF7750"/>
</dbReference>
<feature type="compositionally biased region" description="Basic and acidic residues" evidence="2">
    <location>
        <begin position="982"/>
        <end position="994"/>
    </location>
</feature>
<feature type="compositionally biased region" description="Polar residues" evidence="2">
    <location>
        <begin position="995"/>
        <end position="1007"/>
    </location>
</feature>
<gene>
    <name evidence="6" type="ORF">OLEA9_A050696</name>
</gene>
<dbReference type="Pfam" id="PF02517">
    <property type="entry name" value="Rce1-like"/>
    <property type="match status" value="1"/>
</dbReference>
<dbReference type="GO" id="GO:0004175">
    <property type="term" value="F:endopeptidase activity"/>
    <property type="evidence" value="ECO:0007669"/>
    <property type="project" value="UniProtKB-ARBA"/>
</dbReference>
<feature type="domain" description="CAAX prenyl protease 2/Lysostaphin resistance protein A-like" evidence="4">
    <location>
        <begin position="1643"/>
        <end position="1748"/>
    </location>
</feature>
<comment type="caution">
    <text evidence="6">The sequence shown here is derived from an EMBL/GenBank/DDBJ whole genome shotgun (WGS) entry which is preliminary data.</text>
</comment>
<feature type="transmembrane region" description="Helical" evidence="3">
    <location>
        <begin position="1591"/>
        <end position="1615"/>
    </location>
</feature>
<feature type="compositionally biased region" description="Basic and acidic residues" evidence="2">
    <location>
        <begin position="672"/>
        <end position="684"/>
    </location>
</feature>
<feature type="region of interest" description="Disordered" evidence="2">
    <location>
        <begin position="965"/>
        <end position="1042"/>
    </location>
</feature>
<keyword evidence="7" id="KW-1185">Reference proteome</keyword>
<protein>
    <recommendedName>
        <fullName evidence="8">Embryogenesis-associated protein EMB8</fullName>
    </recommendedName>
</protein>
<feature type="transmembrane region" description="Helical" evidence="3">
    <location>
        <begin position="1740"/>
        <end position="1759"/>
    </location>
</feature>
<evidence type="ECO:0000259" key="4">
    <source>
        <dbReference type="Pfam" id="PF02517"/>
    </source>
</evidence>
<feature type="compositionally biased region" description="Basic and acidic residues" evidence="2">
    <location>
        <begin position="893"/>
        <end position="909"/>
    </location>
</feature>
<feature type="compositionally biased region" description="Basic and acidic residues" evidence="2">
    <location>
        <begin position="965"/>
        <end position="974"/>
    </location>
</feature>
<feature type="compositionally biased region" description="Polar residues" evidence="2">
    <location>
        <begin position="507"/>
        <end position="527"/>
    </location>
</feature>
<evidence type="ECO:0000256" key="2">
    <source>
        <dbReference type="SAM" id="MobiDB-lite"/>
    </source>
</evidence>
<feature type="compositionally biased region" description="Basic and acidic residues" evidence="2">
    <location>
        <begin position="764"/>
        <end position="778"/>
    </location>
</feature>
<sequence length="1815" mass="200607">MSFAFPCTQFPFVTLSVNKCSFLSGHHHRAWKRRRIKLLAVHNQFNPSSLPFDSLFQSLLTQFSSVNTLDYIAPTLGLISGLTLFFFSKSQKLLSGTKNFDKDFGEWILFTSPTPFNRFVTLRCPSIYFQGNELLENGDEKLLKEDRHFVRLNRGRILNGVENYGEFDVKFVYQRVCVNTEDGGVVSLDWPANLDLEEESGLDTTVLIIPGTPEGSNEGKIRELVYECLKTGLFPVVMNPRGCAGSPLTTARLFTAADSDDISTAIQCINKARPWTTFVAIGWGYGANMLTKYLAEVGEHTPLTAATCIDNPFDLEEATRFFMHHIDFDRSLTSGFISILHRNKELFQGRGKGFDVDRALSASSIRDFEKAVSMVSYGFDSVEDFYAKSSTRDVVGKVKIPVLFIQNDDGRVPLFSIPRSLIAENPYTSLLLCSYSPSSKTMNGRSMFSWCHHLIIEWLTAVELGLLKGRHPLLKDVDVTINPSKGLSLVGGRSFGKSGRRDKLLNLPNTDSIDSQENSITAGIQSKSRQESRGPELDMKRLKQEGKGLENQSSDVNAEFIDGTNPIDDERGQVLQTAGTVINMVDVTIPGTLSEEQKKKVLNAVGQGETLMKALQDAVPEDVREKLTTSVSEILQSQGSNLKFERLLSLGHISDVAAGLNSKVLEKIRLAKGGDDGHSPDQQKRINHLGDGSGKVLHSSDKPPGVLESEFQSSENSQKPIDTGQFLPTSTNNYDDPGSEKVDVNEVGNNHENAQFSRGNAGHSSDDGNTRETSDRPELSNQYEGPGITEEIVSEQKKLQKDGAKNQSDLEEEENDKQKIDLPTDQHKVGEPSATEDKSSAPSSISENQLTEKDVENNQKKEEKGGQHVSSQNVPSPTEDKSSASSFISENQLSEKDMENNQKNEEKGGQHVSSQNTDGPPGFSVSQAFDALTGFDDSTQVAVNSVFHVIEDMIDQLDVEKDGENEVKDLKDGSVLENPCENDDHKSEKMENSKNDLSISSGSSNDVHSYDPSDSEERNKRHLKFGRHRSDSSWSNNTESHFGKDKESGLLYIGRELSSRNINKHLNGSPQEVPSYLTAFPYGDPLYNEYLKTYLMSKVRNSMPPSPDTSSALYLDYIPDEGQWKLLDQAEDIGASVGEFTSHQGGDKENRMDINSRQKDNDDIIEPWYAILDDEKQYEQDEDCRKTNKVDDNIEIDGDKFDKSTVFIKSIILESLNVEVNRRIGAADMEELEPKLARDVEHFANAVSLAVGHGKGHDNTLEISNDLCGENIVQAISSAMQDTEYLSRVLPVGVIVGSSMAAVRKFYDVTSADCNGNDDVGLEQVSKTSDNHAQEGDKESNKRVSKIIDQDHDLDSSVIVGTENIGLKNSDNRVMVGAVTAALGASAFLVHQQNIETAVTSTGSFKENESSQESFKLEEEIVAKTQNNIVTSLAEKAMSVASPMVPTKGNGKVDHERLVAMLAELGQKGGILKLVGKVALLWGGIRGAMSLADKLISFLHIAERSLIPRIIGFVFLVLLLWSPVVIPFLPSLMQSWATRRPFKIVELACIAGLYVSIMIMITLWGKRIRKYDDPLKQYGMDLTSIHEFKNLLMGLGGGAVLVLLIQSVNSAIGCVRLCWPATLPLSSSDPVTLVRIYGQMLLLFVQGLATAIGVAISEEFLFRSWLPQEIAADFGYHRGIIISGLAFSLFQRWYQILINALSLPSYVAIDKIHRSLWEIPGLWLLSLSLSGARQRSQGSLSLPIGIRAGILATSFILKMGGFLNYHPKFPLWLTGGHPFQPFSGIVGLAFSLVLALVFYPRQLFIEQKIQEPLRE</sequence>
<evidence type="ECO:0000256" key="1">
    <source>
        <dbReference type="ARBA" id="ARBA00010884"/>
    </source>
</evidence>
<feature type="transmembrane region" description="Helical" evidence="3">
    <location>
        <begin position="1544"/>
        <end position="1565"/>
    </location>
</feature>
<evidence type="ECO:0000313" key="6">
    <source>
        <dbReference type="EMBL" id="CAA2979847.1"/>
    </source>
</evidence>
<feature type="domain" description="DUF7750" evidence="5">
    <location>
        <begin position="572"/>
        <end position="636"/>
    </location>
</feature>
<dbReference type="PANTHER" id="PTHR10794:SF92">
    <property type="entry name" value="EMBRYOGENESIS-ASSOCIATED PROTEIN EMB8"/>
    <property type="match status" value="1"/>
</dbReference>
<feature type="compositionally biased region" description="Basic and acidic residues" evidence="2">
    <location>
        <begin position="816"/>
        <end position="839"/>
    </location>
</feature>
<dbReference type="Proteomes" id="UP000594638">
    <property type="component" value="Unassembled WGS sequence"/>
</dbReference>
<proteinExistence type="inferred from homology"/>
<dbReference type="InterPro" id="IPR029058">
    <property type="entry name" value="AB_hydrolase_fold"/>
</dbReference>
<dbReference type="Pfam" id="PF24930">
    <property type="entry name" value="DUF7750"/>
    <property type="match status" value="1"/>
</dbReference>
<dbReference type="OrthoDB" id="5954035at2759"/>
<feature type="compositionally biased region" description="Basic and acidic residues" evidence="2">
    <location>
        <begin position="794"/>
        <end position="804"/>
    </location>
</feature>
<feature type="compositionally biased region" description="Polar residues" evidence="2">
    <location>
        <begin position="883"/>
        <end position="892"/>
    </location>
</feature>
<organism evidence="6 7">
    <name type="scientific">Olea europaea subsp. europaea</name>
    <dbReference type="NCBI Taxonomy" id="158383"/>
    <lineage>
        <taxon>Eukaryota</taxon>
        <taxon>Viridiplantae</taxon>
        <taxon>Streptophyta</taxon>
        <taxon>Embryophyta</taxon>
        <taxon>Tracheophyta</taxon>
        <taxon>Spermatophyta</taxon>
        <taxon>Magnoliopsida</taxon>
        <taxon>eudicotyledons</taxon>
        <taxon>Gunneridae</taxon>
        <taxon>Pentapetalae</taxon>
        <taxon>asterids</taxon>
        <taxon>lamiids</taxon>
        <taxon>Lamiales</taxon>
        <taxon>Oleaceae</taxon>
        <taxon>Oleeae</taxon>
        <taxon>Olea</taxon>
    </lineage>
</organism>
<evidence type="ECO:0000259" key="5">
    <source>
        <dbReference type="Pfam" id="PF24930"/>
    </source>
</evidence>